<dbReference type="Proteomes" id="UP000294817">
    <property type="component" value="Unassembled WGS sequence"/>
</dbReference>
<keyword evidence="1 2" id="KW-0808">Transferase</keyword>
<evidence type="ECO:0000256" key="2">
    <source>
        <dbReference type="HAMAP-Rule" id="MF_01408"/>
    </source>
</evidence>
<feature type="binding site" evidence="2">
    <location>
        <position position="192"/>
    </location>
    <ligand>
        <name>dUMP</name>
        <dbReference type="ChEBI" id="CHEBI:246422"/>
        <note>ligand shared between dimeric partners</note>
    </ligand>
</feature>
<dbReference type="GO" id="GO:0050797">
    <property type="term" value="F:thymidylate synthase (FAD) activity"/>
    <property type="evidence" value="ECO:0007669"/>
    <property type="project" value="UniProtKB-UniRule"/>
</dbReference>
<gene>
    <name evidence="2" type="primary">thyX</name>
    <name evidence="3" type="ORF">C8D74_10397</name>
</gene>
<keyword evidence="2" id="KW-0521">NADP</keyword>
<dbReference type="GO" id="GO:0006231">
    <property type="term" value="P:dTMP biosynthetic process"/>
    <property type="evidence" value="ECO:0007669"/>
    <property type="project" value="UniProtKB-UniRule"/>
</dbReference>
<feature type="binding site" evidence="2">
    <location>
        <position position="94"/>
    </location>
    <ligand>
        <name>FAD</name>
        <dbReference type="ChEBI" id="CHEBI:57692"/>
        <note>ligand shared between neighboring subunits</note>
    </ligand>
</feature>
<feature type="binding site" evidence="2">
    <location>
        <begin position="85"/>
        <end position="87"/>
    </location>
    <ligand>
        <name>FAD</name>
        <dbReference type="ChEBI" id="CHEBI:57692"/>
        <note>ligand shared between neighboring subunits</note>
    </ligand>
</feature>
<dbReference type="NCBIfam" id="TIGR02170">
    <property type="entry name" value="thyX"/>
    <property type="match status" value="1"/>
</dbReference>
<dbReference type="Pfam" id="PF02511">
    <property type="entry name" value="Thy1"/>
    <property type="match status" value="1"/>
</dbReference>
<keyword evidence="2" id="KW-0489">Methyltransferase</keyword>
<dbReference type="GO" id="GO:0070402">
    <property type="term" value="F:NADPH binding"/>
    <property type="evidence" value="ECO:0007669"/>
    <property type="project" value="TreeGrafter"/>
</dbReference>
<dbReference type="GO" id="GO:0032259">
    <property type="term" value="P:methylation"/>
    <property type="evidence" value="ECO:0007669"/>
    <property type="project" value="UniProtKB-KW"/>
</dbReference>
<dbReference type="UniPathway" id="UPA00575"/>
<accession>A0A4R8EUY9</accession>
<keyword evidence="4" id="KW-1185">Reference proteome</keyword>
<comment type="catalytic activity">
    <reaction evidence="2">
        <text>dUMP + (6R)-5,10-methylene-5,6,7,8-tetrahydrofolate + NADPH + H(+) = dTMP + (6S)-5,6,7,8-tetrahydrofolate + NADP(+)</text>
        <dbReference type="Rhea" id="RHEA:29043"/>
        <dbReference type="ChEBI" id="CHEBI:15378"/>
        <dbReference type="ChEBI" id="CHEBI:15636"/>
        <dbReference type="ChEBI" id="CHEBI:57453"/>
        <dbReference type="ChEBI" id="CHEBI:57783"/>
        <dbReference type="ChEBI" id="CHEBI:58349"/>
        <dbReference type="ChEBI" id="CHEBI:63528"/>
        <dbReference type="ChEBI" id="CHEBI:246422"/>
        <dbReference type="EC" id="2.1.1.148"/>
    </reaction>
</comment>
<dbReference type="SUPFAM" id="SSF69796">
    <property type="entry name" value="Thymidylate synthase-complementing protein Thy1"/>
    <property type="match status" value="1"/>
</dbReference>
<dbReference type="InterPro" id="IPR003669">
    <property type="entry name" value="Thymidylate_synthase_ThyX"/>
</dbReference>
<feature type="active site" description="Involved in ionization of N3 of dUMP, leading to its activation" evidence="2">
    <location>
        <position position="192"/>
    </location>
</feature>
<evidence type="ECO:0000313" key="4">
    <source>
        <dbReference type="Proteomes" id="UP000294817"/>
    </source>
</evidence>
<dbReference type="EMBL" id="SODZ01000003">
    <property type="protein sequence ID" value="TDX16420.1"/>
    <property type="molecule type" value="Genomic_DNA"/>
</dbReference>
<keyword evidence="2" id="KW-0274">FAD</keyword>
<dbReference type="HAMAP" id="MF_01408">
    <property type="entry name" value="ThyX"/>
    <property type="match status" value="1"/>
</dbReference>
<keyword evidence="2" id="KW-0545">Nucleotide biosynthesis</keyword>
<dbReference type="InterPro" id="IPR036098">
    <property type="entry name" value="Thymidylate_synthase_ThyX_sf"/>
</dbReference>
<name>A0A4R8EUY9_9BACT</name>
<dbReference type="Gene3D" id="3.30.1360.170">
    <property type="match status" value="1"/>
</dbReference>
<feature type="binding site" evidence="2">
    <location>
        <begin position="82"/>
        <end position="85"/>
    </location>
    <ligand>
        <name>dUMP</name>
        <dbReference type="ChEBI" id="CHEBI:246422"/>
        <note>ligand shared between dimeric partners</note>
    </ligand>
</feature>
<dbReference type="CDD" id="cd20175">
    <property type="entry name" value="ThyX"/>
    <property type="match status" value="1"/>
</dbReference>
<feature type="binding site" evidence="2">
    <location>
        <position position="62"/>
    </location>
    <ligand>
        <name>FAD</name>
        <dbReference type="ChEBI" id="CHEBI:57692"/>
        <note>ligand shared between neighboring subunits</note>
    </ligand>
</feature>
<protein>
    <recommendedName>
        <fullName evidence="2">Flavin-dependent thymidylate synthase</fullName>
        <shortName evidence="2">FDTS</shortName>
        <ecNumber evidence="2">2.1.1.148</ecNumber>
    </recommendedName>
    <alternativeName>
        <fullName evidence="2">FAD-dependent thymidylate synthase</fullName>
    </alternativeName>
    <alternativeName>
        <fullName evidence="2">Thymidylate synthase ThyX</fullName>
        <shortName evidence="2">TS</shortName>
        <shortName evidence="2">TSase</shortName>
    </alternativeName>
</protein>
<dbReference type="GO" id="GO:0004799">
    <property type="term" value="F:thymidylate synthase activity"/>
    <property type="evidence" value="ECO:0007669"/>
    <property type="project" value="TreeGrafter"/>
</dbReference>
<comment type="caution">
    <text evidence="3">The sequence shown here is derived from an EMBL/GenBank/DDBJ whole genome shotgun (WGS) entry which is preliminary data.</text>
</comment>
<comment type="subunit">
    <text evidence="2">Homotetramer.</text>
</comment>
<reference evidence="3 4" key="1">
    <citation type="submission" date="2019-03" db="EMBL/GenBank/DDBJ databases">
        <title>Genomic Encyclopedia of Type Strains, Phase IV (KMG-IV): sequencing the most valuable type-strain genomes for metagenomic binning, comparative biology and taxonomic classification.</title>
        <authorList>
            <person name="Goeker M."/>
        </authorList>
    </citation>
    <scope>NUCLEOTIDE SEQUENCE [LARGE SCALE GENOMIC DNA]</scope>
    <source>
        <strain evidence="3 4">DSM 13575</strain>
    </source>
</reference>
<comment type="cofactor">
    <cofactor evidence="2">
        <name>FAD</name>
        <dbReference type="ChEBI" id="CHEBI:57692"/>
    </cofactor>
    <text evidence="2">Binds 4 FAD per tetramer. Each FAD binding site is formed by three monomers.</text>
</comment>
<sequence>MTMINDNNCIKVLDKGFVTLVDIMGDDRSAVRAARVSHGKDISTDERDRKLIDYLMEHGHLSPFEHITFTFHVKAPIFVVRQWFRHRIGMSPNEISRRYTSKNVNEFYVPDHIRLQDTKDKQNSILVNDEKLKNEAIEVLEEIYKKSYEAYEKLINMGVAREMARIILPVGEYTEFYLTTNARALMHFLDLRASSHAQWEIQEYAKALAQFFQKTCPWSYDAYLKHQYKGDLLKLLQ</sequence>
<dbReference type="EC" id="2.1.1.148" evidence="2"/>
<dbReference type="GO" id="GO:0006235">
    <property type="term" value="P:dTTP biosynthetic process"/>
    <property type="evidence" value="ECO:0007669"/>
    <property type="project" value="UniProtKB-UniRule"/>
</dbReference>
<feature type="binding site" description="in other chain" evidence="2">
    <location>
        <position position="165"/>
    </location>
    <ligand>
        <name>dUMP</name>
        <dbReference type="ChEBI" id="CHEBI:246422"/>
        <note>ligand shared between dimeric partners</note>
    </ligand>
</feature>
<evidence type="ECO:0000313" key="3">
    <source>
        <dbReference type="EMBL" id="TDX16420.1"/>
    </source>
</evidence>
<dbReference type="PROSITE" id="PS51331">
    <property type="entry name" value="THYX"/>
    <property type="match status" value="1"/>
</dbReference>
<feature type="binding site" evidence="2">
    <location>
        <begin position="181"/>
        <end position="183"/>
    </location>
    <ligand>
        <name>FAD</name>
        <dbReference type="ChEBI" id="CHEBI:57692"/>
        <note>ligand shared between neighboring subunits</note>
    </ligand>
</feature>
<organism evidence="3 4">
    <name type="scientific">Petrotoga sibirica</name>
    <dbReference type="NCBI Taxonomy" id="156202"/>
    <lineage>
        <taxon>Bacteria</taxon>
        <taxon>Thermotogati</taxon>
        <taxon>Thermotogota</taxon>
        <taxon>Thermotogae</taxon>
        <taxon>Petrotogales</taxon>
        <taxon>Petrotogaceae</taxon>
        <taxon>Petrotoga</taxon>
    </lineage>
</organism>
<dbReference type="PANTHER" id="PTHR34934">
    <property type="entry name" value="FLAVIN-DEPENDENT THYMIDYLATE SYNTHASE"/>
    <property type="match status" value="1"/>
</dbReference>
<proteinExistence type="inferred from homology"/>
<dbReference type="GO" id="GO:0050660">
    <property type="term" value="F:flavin adenine dinucleotide binding"/>
    <property type="evidence" value="ECO:0007669"/>
    <property type="project" value="UniProtKB-UniRule"/>
</dbReference>
<evidence type="ECO:0000256" key="1">
    <source>
        <dbReference type="ARBA" id="ARBA00022679"/>
    </source>
</evidence>
<comment type="function">
    <text evidence="2">Catalyzes the reductive methylation of 2'-deoxyuridine-5'-monophosphate (dUMP) to 2'-deoxythymidine-5'-monophosphate (dTMP) while utilizing 5,10-methylenetetrahydrofolate (mTHF) as the methyl donor, and NADPH and FADH(2) as the reductant.</text>
</comment>
<dbReference type="PANTHER" id="PTHR34934:SF1">
    <property type="entry name" value="FLAVIN-DEPENDENT THYMIDYLATE SYNTHASE"/>
    <property type="match status" value="1"/>
</dbReference>
<feature type="binding site" evidence="2">
    <location>
        <position position="187"/>
    </location>
    <ligand>
        <name>FAD</name>
        <dbReference type="ChEBI" id="CHEBI:57692"/>
        <note>ligand shared between neighboring subunits</note>
    </ligand>
</feature>
<dbReference type="AlphaFoldDB" id="A0A4R8EUY9"/>
<keyword evidence="2" id="KW-0285">Flavoprotein</keyword>
<feature type="binding site" description="in other chain" evidence="2">
    <location>
        <begin position="94"/>
        <end position="98"/>
    </location>
    <ligand>
        <name>dUMP</name>
        <dbReference type="ChEBI" id="CHEBI:246422"/>
        <note>ligand shared between dimeric partners</note>
    </ligand>
</feature>
<comment type="pathway">
    <text evidence="2">Pyrimidine metabolism; dTTP biosynthesis.</text>
</comment>
<comment type="similarity">
    <text evidence="2">Belongs to the thymidylate synthase ThyX family.</text>
</comment>